<proteinExistence type="predicted"/>
<gene>
    <name evidence="1" type="ORF">Sradi_1325900</name>
</gene>
<reference evidence="1" key="1">
    <citation type="submission" date="2020-06" db="EMBL/GenBank/DDBJ databases">
        <authorList>
            <person name="Li T."/>
            <person name="Hu X."/>
            <person name="Zhang T."/>
            <person name="Song X."/>
            <person name="Zhang H."/>
            <person name="Dai N."/>
            <person name="Sheng W."/>
            <person name="Hou X."/>
            <person name="Wei L."/>
        </authorList>
    </citation>
    <scope>NUCLEOTIDE SEQUENCE</scope>
    <source>
        <strain evidence="1">G02</strain>
        <tissue evidence="1">Leaf</tissue>
    </source>
</reference>
<dbReference type="AlphaFoldDB" id="A0AAW2UP65"/>
<comment type="caution">
    <text evidence="1">The sequence shown here is derived from an EMBL/GenBank/DDBJ whole genome shotgun (WGS) entry which is preliminary data.</text>
</comment>
<organism evidence="1">
    <name type="scientific">Sesamum radiatum</name>
    <name type="common">Black benniseed</name>
    <dbReference type="NCBI Taxonomy" id="300843"/>
    <lineage>
        <taxon>Eukaryota</taxon>
        <taxon>Viridiplantae</taxon>
        <taxon>Streptophyta</taxon>
        <taxon>Embryophyta</taxon>
        <taxon>Tracheophyta</taxon>
        <taxon>Spermatophyta</taxon>
        <taxon>Magnoliopsida</taxon>
        <taxon>eudicotyledons</taxon>
        <taxon>Gunneridae</taxon>
        <taxon>Pentapetalae</taxon>
        <taxon>asterids</taxon>
        <taxon>lamiids</taxon>
        <taxon>Lamiales</taxon>
        <taxon>Pedaliaceae</taxon>
        <taxon>Sesamum</taxon>
    </lineage>
</organism>
<evidence type="ECO:0008006" key="2">
    <source>
        <dbReference type="Google" id="ProtNLM"/>
    </source>
</evidence>
<name>A0AAW2UP65_SESRA</name>
<evidence type="ECO:0000313" key="1">
    <source>
        <dbReference type="EMBL" id="KAL0419124.1"/>
    </source>
</evidence>
<dbReference type="Pfam" id="PF02992">
    <property type="entry name" value="Transposase_21"/>
    <property type="match status" value="1"/>
</dbReference>
<dbReference type="PANTHER" id="PTHR10775:SF188">
    <property type="entry name" value="TRANSPOSASE-ASSOCIATED DOMAIN-CONTAINING PROTEIN"/>
    <property type="match status" value="1"/>
</dbReference>
<dbReference type="PANTHER" id="PTHR10775">
    <property type="entry name" value="OS08G0208400 PROTEIN"/>
    <property type="match status" value="1"/>
</dbReference>
<sequence length="157" mass="18575">MKRLIDVYLKPLIEELQNLWHVSALKRDSAKNETFTMCAALIWTVDDLLAYGMASRRCTAGVMGCPVCMKVTRAFYLQSRKTCYFDYHRQFLPPDHPYHRNKKAFTKNRFERKVAHPRLTGEKIRNWVEKFSPTVEVLLSLPDDYSSEHKWTKKNIF</sequence>
<accession>A0AAW2UP65</accession>
<reference evidence="1" key="2">
    <citation type="journal article" date="2024" name="Plant">
        <title>Genomic evolution and insights into agronomic trait innovations of Sesamum species.</title>
        <authorList>
            <person name="Miao H."/>
            <person name="Wang L."/>
            <person name="Qu L."/>
            <person name="Liu H."/>
            <person name="Sun Y."/>
            <person name="Le M."/>
            <person name="Wang Q."/>
            <person name="Wei S."/>
            <person name="Zheng Y."/>
            <person name="Lin W."/>
            <person name="Duan Y."/>
            <person name="Cao H."/>
            <person name="Xiong S."/>
            <person name="Wang X."/>
            <person name="Wei L."/>
            <person name="Li C."/>
            <person name="Ma Q."/>
            <person name="Ju M."/>
            <person name="Zhao R."/>
            <person name="Li G."/>
            <person name="Mu C."/>
            <person name="Tian Q."/>
            <person name="Mei H."/>
            <person name="Zhang T."/>
            <person name="Gao T."/>
            <person name="Zhang H."/>
        </authorList>
    </citation>
    <scope>NUCLEOTIDE SEQUENCE</scope>
    <source>
        <strain evidence="1">G02</strain>
    </source>
</reference>
<dbReference type="EMBL" id="JACGWJ010000005">
    <property type="protein sequence ID" value="KAL0419124.1"/>
    <property type="molecule type" value="Genomic_DNA"/>
</dbReference>
<protein>
    <recommendedName>
        <fullName evidence="2">Transposase</fullName>
    </recommendedName>
</protein>
<dbReference type="InterPro" id="IPR004242">
    <property type="entry name" value="Transposase_21"/>
</dbReference>